<dbReference type="AlphaFoldDB" id="A0A2T5J5I9"/>
<dbReference type="EMBL" id="QAOQ01000009">
    <property type="protein sequence ID" value="PTQ93244.1"/>
    <property type="molecule type" value="Genomic_DNA"/>
</dbReference>
<proteinExistence type="inferred from homology"/>
<reference evidence="9 10" key="1">
    <citation type="submission" date="2018-04" db="EMBL/GenBank/DDBJ databases">
        <title>Genomic Encyclopedia of Archaeal and Bacterial Type Strains, Phase II (KMG-II): from individual species to whole genera.</title>
        <authorList>
            <person name="Goeker M."/>
        </authorList>
    </citation>
    <scope>NUCLEOTIDE SEQUENCE [LARGE SCALE GENOMIC DNA]</scope>
    <source>
        <strain evidence="9 10">DSM 26809</strain>
    </source>
</reference>
<dbReference type="RefSeq" id="WP_107831120.1">
    <property type="nucleotide sequence ID" value="NZ_CP160205.1"/>
</dbReference>
<evidence type="ECO:0000256" key="6">
    <source>
        <dbReference type="ARBA" id="ARBA00033409"/>
    </source>
</evidence>
<dbReference type="InterPro" id="IPR012340">
    <property type="entry name" value="NA-bd_OB-fold"/>
</dbReference>
<dbReference type="Gene3D" id="1.20.1440.120">
    <property type="entry name" value="Recombination protein O, C-terminal domain"/>
    <property type="match status" value="1"/>
</dbReference>
<dbReference type="SUPFAM" id="SSF57863">
    <property type="entry name" value="ArfGap/RecO-like zinc finger"/>
    <property type="match status" value="1"/>
</dbReference>
<evidence type="ECO:0000256" key="2">
    <source>
        <dbReference type="ARBA" id="ARBA00021310"/>
    </source>
</evidence>
<comment type="function">
    <text evidence="7">Involved in DNA repair and RecF pathway recombination.</text>
</comment>
<dbReference type="InterPro" id="IPR003717">
    <property type="entry name" value="RecO"/>
</dbReference>
<keyword evidence="5 7" id="KW-0234">DNA repair</keyword>
<evidence type="ECO:0000256" key="3">
    <source>
        <dbReference type="ARBA" id="ARBA00022763"/>
    </source>
</evidence>
<sequence length="241" mass="28097">MLHKTRGIVFKVTDYGETSVIVQLYTEAFGLQSYIINGVNKPRAKVSRNMLQPLHLLSLVVYHKPNGGIQRISELKPLPVLQSIPYDVIKTSIALFLNEVLYKSVKQQTDDEALFNFIFYAIELLDNTDDNLANFHLVFLLRLSRHLGFYPDKNKPEGADYFDLKNGTFSRYKPESWLYLSPPHTQNFYDLLQLNFENLGNIRLKNDERRYLLDKLLEYYALHIEGFGHIRSHEVLEEILS</sequence>
<dbReference type="Pfam" id="PF11967">
    <property type="entry name" value="RecO_N"/>
    <property type="match status" value="1"/>
</dbReference>
<dbReference type="GO" id="GO:0043590">
    <property type="term" value="C:bacterial nucleoid"/>
    <property type="evidence" value="ECO:0007669"/>
    <property type="project" value="TreeGrafter"/>
</dbReference>
<dbReference type="GO" id="GO:0006302">
    <property type="term" value="P:double-strand break repair"/>
    <property type="evidence" value="ECO:0007669"/>
    <property type="project" value="TreeGrafter"/>
</dbReference>
<dbReference type="PANTHER" id="PTHR33991:SF1">
    <property type="entry name" value="DNA REPAIR PROTEIN RECO"/>
    <property type="match status" value="1"/>
</dbReference>
<evidence type="ECO:0000256" key="4">
    <source>
        <dbReference type="ARBA" id="ARBA00023172"/>
    </source>
</evidence>
<dbReference type="Gene3D" id="2.40.50.140">
    <property type="entry name" value="Nucleic acid-binding proteins"/>
    <property type="match status" value="1"/>
</dbReference>
<dbReference type="OrthoDB" id="9789152at2"/>
<dbReference type="InterPro" id="IPR037278">
    <property type="entry name" value="ARFGAP/RecO"/>
</dbReference>
<dbReference type="InterPro" id="IPR022572">
    <property type="entry name" value="DNA_rep/recomb_RecO_N"/>
</dbReference>
<feature type="domain" description="DNA replication/recombination mediator RecO N-terminal" evidence="8">
    <location>
        <begin position="1"/>
        <end position="77"/>
    </location>
</feature>
<name>A0A2T5J5I9_9SPHI</name>
<dbReference type="InterPro" id="IPR042242">
    <property type="entry name" value="RecO_C"/>
</dbReference>
<evidence type="ECO:0000259" key="8">
    <source>
        <dbReference type="Pfam" id="PF11967"/>
    </source>
</evidence>
<dbReference type="HAMAP" id="MF_00201">
    <property type="entry name" value="RecO"/>
    <property type="match status" value="1"/>
</dbReference>
<dbReference type="Proteomes" id="UP000244168">
    <property type="component" value="Unassembled WGS sequence"/>
</dbReference>
<accession>A0A2T5J5I9</accession>
<evidence type="ECO:0000256" key="1">
    <source>
        <dbReference type="ARBA" id="ARBA00007452"/>
    </source>
</evidence>
<protein>
    <recommendedName>
        <fullName evidence="2 7">DNA repair protein RecO</fullName>
    </recommendedName>
    <alternativeName>
        <fullName evidence="6 7">Recombination protein O</fullName>
    </alternativeName>
</protein>
<evidence type="ECO:0000313" key="9">
    <source>
        <dbReference type="EMBL" id="PTQ93244.1"/>
    </source>
</evidence>
<dbReference type="PANTHER" id="PTHR33991">
    <property type="entry name" value="DNA REPAIR PROTEIN RECO"/>
    <property type="match status" value="1"/>
</dbReference>
<comment type="caution">
    <text evidence="9">The sequence shown here is derived from an EMBL/GenBank/DDBJ whole genome shotgun (WGS) entry which is preliminary data.</text>
</comment>
<evidence type="ECO:0000256" key="7">
    <source>
        <dbReference type="HAMAP-Rule" id="MF_00201"/>
    </source>
</evidence>
<organism evidence="9 10">
    <name type="scientific">Mucilaginibacter yixingensis</name>
    <dbReference type="NCBI Taxonomy" id="1295612"/>
    <lineage>
        <taxon>Bacteria</taxon>
        <taxon>Pseudomonadati</taxon>
        <taxon>Bacteroidota</taxon>
        <taxon>Sphingobacteriia</taxon>
        <taxon>Sphingobacteriales</taxon>
        <taxon>Sphingobacteriaceae</taxon>
        <taxon>Mucilaginibacter</taxon>
    </lineage>
</organism>
<comment type="similarity">
    <text evidence="1 7">Belongs to the RecO family.</text>
</comment>
<dbReference type="Pfam" id="PF02565">
    <property type="entry name" value="RecO_C"/>
    <property type="match status" value="1"/>
</dbReference>
<evidence type="ECO:0000313" key="10">
    <source>
        <dbReference type="Proteomes" id="UP000244168"/>
    </source>
</evidence>
<dbReference type="GO" id="GO:0006310">
    <property type="term" value="P:DNA recombination"/>
    <property type="evidence" value="ECO:0007669"/>
    <property type="project" value="UniProtKB-UniRule"/>
</dbReference>
<keyword evidence="4 7" id="KW-0233">DNA recombination</keyword>
<gene>
    <name evidence="7" type="primary">recO</name>
    <name evidence="9" type="ORF">C8P68_109116</name>
</gene>
<evidence type="ECO:0000256" key="5">
    <source>
        <dbReference type="ARBA" id="ARBA00023204"/>
    </source>
</evidence>
<keyword evidence="10" id="KW-1185">Reference proteome</keyword>
<dbReference type="NCBIfam" id="TIGR00613">
    <property type="entry name" value="reco"/>
    <property type="match status" value="1"/>
</dbReference>
<keyword evidence="3 7" id="KW-0227">DNA damage</keyword>
<dbReference type="SUPFAM" id="SSF50249">
    <property type="entry name" value="Nucleic acid-binding proteins"/>
    <property type="match status" value="1"/>
</dbReference>